<evidence type="ECO:0000256" key="2">
    <source>
        <dbReference type="SAM" id="Phobius"/>
    </source>
</evidence>
<evidence type="ECO:0008006" key="4">
    <source>
        <dbReference type="Google" id="ProtNLM"/>
    </source>
</evidence>
<feature type="transmembrane region" description="Helical" evidence="2">
    <location>
        <begin position="174"/>
        <end position="196"/>
    </location>
</feature>
<sequence length="296" mass="33323">MLNYLRYFITLLLLYSLFYSYEIGIQKETLQEEIDLRMPMTIDKKGFVVTVSKLKIENIHDNVIESKLLGHIQANNKNIITKVFKSYGDKSIKLDVLSKVKPQIEGSVLSFKVLSLSLNNFVKIKEVNGHINKQIEKIEIPLKSLEKVSWLASIENIHFKNNDDLKLEVGISKWLLSLLISLFLLREIGLFFIYLYQRFLSPRKKYKCAKGVLYQNGTCSSTTKEAFKKHGFLAGMKEYRQSTKKCKEASQTLRKNKKNEGNTGLNCSSCSPNCGGGGGGSSSSCDCSPSCDVGGC</sequence>
<dbReference type="AlphaFoldDB" id="A0A6S6U1Z3"/>
<reference evidence="3" key="1">
    <citation type="submission" date="2020-01" db="EMBL/GenBank/DDBJ databases">
        <authorList>
            <person name="Meier V. D."/>
            <person name="Meier V D."/>
        </authorList>
    </citation>
    <scope>NUCLEOTIDE SEQUENCE</scope>
    <source>
        <strain evidence="3">HLG_WM_MAG_05</strain>
    </source>
</reference>
<evidence type="ECO:0000256" key="1">
    <source>
        <dbReference type="SAM" id="MobiDB-lite"/>
    </source>
</evidence>
<proteinExistence type="predicted"/>
<dbReference type="InterPro" id="IPR002696">
    <property type="entry name" value="Membr_insert_effic_factor_YidD"/>
</dbReference>
<accession>A0A6S6U1Z3</accession>
<feature type="region of interest" description="Disordered" evidence="1">
    <location>
        <begin position="277"/>
        <end position="296"/>
    </location>
</feature>
<name>A0A6S6U1Z3_9BACT</name>
<organism evidence="3">
    <name type="scientific">uncultured Sulfurovum sp</name>
    <dbReference type="NCBI Taxonomy" id="269237"/>
    <lineage>
        <taxon>Bacteria</taxon>
        <taxon>Pseudomonadati</taxon>
        <taxon>Campylobacterota</taxon>
        <taxon>Epsilonproteobacteria</taxon>
        <taxon>Campylobacterales</taxon>
        <taxon>Sulfurovaceae</taxon>
        <taxon>Sulfurovum</taxon>
        <taxon>environmental samples</taxon>
    </lineage>
</organism>
<dbReference type="EMBL" id="CACVAU010000063">
    <property type="protein sequence ID" value="CAA6821476.1"/>
    <property type="molecule type" value="Genomic_DNA"/>
</dbReference>
<keyword evidence="2" id="KW-0472">Membrane</keyword>
<keyword evidence="2" id="KW-1133">Transmembrane helix</keyword>
<gene>
    <name evidence="3" type="ORF">HELGO_WM5510</name>
</gene>
<keyword evidence="2" id="KW-0812">Transmembrane</keyword>
<dbReference type="NCBIfam" id="TIGR00278">
    <property type="entry name" value="membrane protein insertion efficiency factor YidD"/>
    <property type="match status" value="1"/>
</dbReference>
<protein>
    <recommendedName>
        <fullName evidence="4">Membrane protein insertion efficiency factor YidD</fullName>
    </recommendedName>
</protein>
<evidence type="ECO:0000313" key="3">
    <source>
        <dbReference type="EMBL" id="CAA6821476.1"/>
    </source>
</evidence>
<feature type="compositionally biased region" description="Low complexity" evidence="1">
    <location>
        <begin position="282"/>
        <end position="296"/>
    </location>
</feature>